<accession>A0A9P3PCI2</accession>
<reference evidence="1" key="1">
    <citation type="submission" date="2022-07" db="EMBL/GenBank/DDBJ databases">
        <title>The genome of Lyophyllum shimeji provides insight into the initial evolution of ectomycorrhizal fungal genome.</title>
        <authorList>
            <person name="Kobayashi Y."/>
            <person name="Shibata T."/>
            <person name="Hirakawa H."/>
            <person name="Shigenobu S."/>
            <person name="Nishiyama T."/>
            <person name="Yamada A."/>
            <person name="Hasebe M."/>
            <person name="Kawaguchi M."/>
        </authorList>
    </citation>
    <scope>NUCLEOTIDE SEQUENCE</scope>
    <source>
        <strain evidence="1">AT787</strain>
    </source>
</reference>
<evidence type="ECO:0000313" key="2">
    <source>
        <dbReference type="Proteomes" id="UP001063166"/>
    </source>
</evidence>
<evidence type="ECO:0000313" key="1">
    <source>
        <dbReference type="EMBL" id="GLB33405.1"/>
    </source>
</evidence>
<keyword evidence="2" id="KW-1185">Reference proteome</keyword>
<proteinExistence type="predicted"/>
<dbReference type="Gene3D" id="3.80.10.10">
    <property type="entry name" value="Ribonuclease Inhibitor"/>
    <property type="match status" value="1"/>
</dbReference>
<gene>
    <name evidence="1" type="ORF">LshimejAT787_0102890</name>
</gene>
<dbReference type="AlphaFoldDB" id="A0A9P3PCI2"/>
<sequence>MPFHESPLISLSFHRNGQPRARVFKGRSEYNKICFAGLKYHTSQEKSSPRNPYFDRLPLELKVQIFAECLASYPSLSAKEAPLLLCHVSASWRVIVQSTPKLWARFNLNAPNFDALNATHHQRIMNALNVWLHRSRGSELSFRISHNTTGSSPDPRSAHLLAALIPHAHRWKDVDLHVPSSSIEPAQNSSLGALPALRSVTLNMQGLWHPRVPFDVQALGIPWRQLTTLNLHFDCNQLLTLDKCLDILSHCGMLSRCSMNVDCAFATPGHLPGRVVLPILTHFDLMLHRGEQTGITDRAESCLVTFLEGLELPQLQSLALHWLVSSEDGSGHWLEVHRRFLTMLGRVAPFLKSLTLAYLPLTDVAVLESLAQLQSLSRLDLRFSLADREHDPITDAFFSACILRPDDPSPAILPLLESVYLQCYGARYTGKHVADFVRSRRMHIQSDVKLRSFTLVSMKPVAAHARRILEQWSEEGLEVSIDQVDIR</sequence>
<dbReference type="Proteomes" id="UP001063166">
    <property type="component" value="Unassembled WGS sequence"/>
</dbReference>
<dbReference type="OrthoDB" id="3251489at2759"/>
<evidence type="ECO:0008006" key="3">
    <source>
        <dbReference type="Google" id="ProtNLM"/>
    </source>
</evidence>
<name>A0A9P3PCI2_LYOSH</name>
<dbReference type="InterPro" id="IPR032675">
    <property type="entry name" value="LRR_dom_sf"/>
</dbReference>
<organism evidence="1 2">
    <name type="scientific">Lyophyllum shimeji</name>
    <name type="common">Hon-shimeji</name>
    <name type="synonym">Tricholoma shimeji</name>
    <dbReference type="NCBI Taxonomy" id="47721"/>
    <lineage>
        <taxon>Eukaryota</taxon>
        <taxon>Fungi</taxon>
        <taxon>Dikarya</taxon>
        <taxon>Basidiomycota</taxon>
        <taxon>Agaricomycotina</taxon>
        <taxon>Agaricomycetes</taxon>
        <taxon>Agaricomycetidae</taxon>
        <taxon>Agaricales</taxon>
        <taxon>Tricholomatineae</taxon>
        <taxon>Lyophyllaceae</taxon>
        <taxon>Lyophyllum</taxon>
    </lineage>
</organism>
<dbReference type="EMBL" id="BRPK01000001">
    <property type="protein sequence ID" value="GLB33405.1"/>
    <property type="molecule type" value="Genomic_DNA"/>
</dbReference>
<comment type="caution">
    <text evidence="1">The sequence shown here is derived from an EMBL/GenBank/DDBJ whole genome shotgun (WGS) entry which is preliminary data.</text>
</comment>
<protein>
    <recommendedName>
        <fullName evidence="3">F-box domain-containing protein</fullName>
    </recommendedName>
</protein>
<dbReference type="SUPFAM" id="SSF52047">
    <property type="entry name" value="RNI-like"/>
    <property type="match status" value="1"/>
</dbReference>